<comment type="caution">
    <text evidence="2">The sequence shown here is derived from an EMBL/GenBank/DDBJ whole genome shotgun (WGS) entry which is preliminary data.</text>
</comment>
<evidence type="ECO:0000259" key="1">
    <source>
        <dbReference type="Pfam" id="PF12146"/>
    </source>
</evidence>
<dbReference type="Proteomes" id="UP001198862">
    <property type="component" value="Unassembled WGS sequence"/>
</dbReference>
<feature type="domain" description="Serine aminopeptidase S33" evidence="1">
    <location>
        <begin position="14"/>
        <end position="269"/>
    </location>
</feature>
<name>A0ABS8KYJ6_9HYPH</name>
<dbReference type="InterPro" id="IPR022742">
    <property type="entry name" value="Hydrolase_4"/>
</dbReference>
<dbReference type="Pfam" id="PF12146">
    <property type="entry name" value="Hydrolase_4"/>
    <property type="match status" value="1"/>
</dbReference>
<organism evidence="2 3">
    <name type="scientific">Reyranella aquatilis</name>
    <dbReference type="NCBI Taxonomy" id="2035356"/>
    <lineage>
        <taxon>Bacteria</taxon>
        <taxon>Pseudomonadati</taxon>
        <taxon>Pseudomonadota</taxon>
        <taxon>Alphaproteobacteria</taxon>
        <taxon>Hyphomicrobiales</taxon>
        <taxon>Reyranellaceae</taxon>
        <taxon>Reyranella</taxon>
    </lineage>
</organism>
<reference evidence="2 3" key="1">
    <citation type="submission" date="2021-11" db="EMBL/GenBank/DDBJ databases">
        <authorList>
            <person name="Lee D.-H."/>
            <person name="Kim S.-B."/>
        </authorList>
    </citation>
    <scope>NUCLEOTIDE SEQUENCE [LARGE SCALE GENOMIC DNA]</scope>
    <source>
        <strain evidence="2 3">KCTC 52223</strain>
    </source>
</reference>
<sequence length="289" mass="32434">MPLRYAWWNALAVPRGTVVVLTGRGEFIEKYATEVVGELLDRGFAVAAFDWRGQGLSDRPLADRGKGHIDHFSTYMADLRLFLDTIVTPNAPRPVVALCHSMGSHIAMREMAEGGSGPFSAALFVSPMTALRREAMLRSVLMIMPEVPSVEERYLFGTGPFVLLAREFASNFVTHDERRYRFTEDWFTADPRLSLGGPTLGWSRQAVRSMTAVQAPGYLERINIPVLLITAGEDRLIDPRSHGPLVARLKHGEHFTIGHARHEIMMETDEIRALFWEAFDRLTKGVLGR</sequence>
<dbReference type="RefSeq" id="WP_230552314.1">
    <property type="nucleotide sequence ID" value="NZ_JAJISD010000008.1"/>
</dbReference>
<keyword evidence="3" id="KW-1185">Reference proteome</keyword>
<keyword evidence="2" id="KW-0378">Hydrolase</keyword>
<dbReference type="InterPro" id="IPR051044">
    <property type="entry name" value="MAG_DAG_Lipase"/>
</dbReference>
<evidence type="ECO:0000313" key="2">
    <source>
        <dbReference type="EMBL" id="MCC8431144.1"/>
    </source>
</evidence>
<accession>A0ABS8KYJ6</accession>
<gene>
    <name evidence="2" type="ORF">LJ725_19395</name>
</gene>
<dbReference type="Gene3D" id="3.40.50.1820">
    <property type="entry name" value="alpha/beta hydrolase"/>
    <property type="match status" value="1"/>
</dbReference>
<dbReference type="EMBL" id="JAJISD010000008">
    <property type="protein sequence ID" value="MCC8431144.1"/>
    <property type="molecule type" value="Genomic_DNA"/>
</dbReference>
<proteinExistence type="predicted"/>
<dbReference type="InterPro" id="IPR029058">
    <property type="entry name" value="AB_hydrolase_fold"/>
</dbReference>
<dbReference type="PANTHER" id="PTHR11614">
    <property type="entry name" value="PHOSPHOLIPASE-RELATED"/>
    <property type="match status" value="1"/>
</dbReference>
<evidence type="ECO:0000313" key="3">
    <source>
        <dbReference type="Proteomes" id="UP001198862"/>
    </source>
</evidence>
<dbReference type="GO" id="GO:0016787">
    <property type="term" value="F:hydrolase activity"/>
    <property type="evidence" value="ECO:0007669"/>
    <property type="project" value="UniProtKB-KW"/>
</dbReference>
<dbReference type="SUPFAM" id="SSF53474">
    <property type="entry name" value="alpha/beta-Hydrolases"/>
    <property type="match status" value="1"/>
</dbReference>
<protein>
    <submittedName>
        <fullName evidence="2">Alpha/beta hydrolase</fullName>
    </submittedName>
</protein>